<name>A0A2P1CAF9_9CAUD</name>
<evidence type="ECO:0000313" key="2">
    <source>
        <dbReference type="Proteomes" id="UP000240649"/>
    </source>
</evidence>
<accession>A0A2P1CAF9</accession>
<dbReference type="GeneID" id="77948332"/>
<evidence type="ECO:0000313" key="1">
    <source>
        <dbReference type="EMBL" id="AVJ48213.1"/>
    </source>
</evidence>
<organism evidence="1 2">
    <name type="scientific">Salmonella phage SE131</name>
    <dbReference type="NCBI Taxonomy" id="2081631"/>
    <lineage>
        <taxon>Viruses</taxon>
        <taxon>Duplodnaviria</taxon>
        <taxon>Heunggongvirae</taxon>
        <taxon>Uroviricota</taxon>
        <taxon>Caudoviricetes</taxon>
        <taxon>Grimontviridae</taxon>
        <taxon>Moazamivirus</taxon>
        <taxon>Moazamivirus SE131</taxon>
    </lineage>
</organism>
<reference evidence="1 2" key="1">
    <citation type="submission" date="2018-01" db="EMBL/GenBank/DDBJ databases">
        <title>Draft Genome Sequence of Salmonella Enteritidis Phage SE131.</title>
        <authorList>
            <person name="Kim Y."/>
            <person name="Han B.K."/>
            <person name="Kim H."/>
            <person name="Kim D."/>
        </authorList>
    </citation>
    <scope>NUCLEOTIDE SEQUENCE [LARGE SCALE GENOMIC DNA]</scope>
</reference>
<dbReference type="RefSeq" id="YP_010672062.1">
    <property type="nucleotide sequence ID" value="NC_070974.1"/>
</dbReference>
<dbReference type="EMBL" id="MG873442">
    <property type="protein sequence ID" value="AVJ48213.1"/>
    <property type="molecule type" value="Genomic_DNA"/>
</dbReference>
<dbReference type="Proteomes" id="UP000240649">
    <property type="component" value="Segment"/>
</dbReference>
<sequence length="55" mass="6367">MEGVQMTATEWCFKMRDDAYAAGDEKSGRAYQELGQVWMKREQQSERGVDRSCSE</sequence>
<proteinExistence type="predicted"/>
<protein>
    <submittedName>
        <fullName evidence="1">Uncharacterized protein</fullName>
    </submittedName>
</protein>
<keyword evidence="2" id="KW-1185">Reference proteome</keyword>
<dbReference type="KEGG" id="vg:77948332"/>